<dbReference type="Gene3D" id="3.40.50.1390">
    <property type="entry name" value="Resolvase, N-terminal catalytic domain"/>
    <property type="match status" value="1"/>
</dbReference>
<feature type="domain" description="Resolvase/invertase-type recombinase catalytic" evidence="2">
    <location>
        <begin position="29"/>
        <end position="177"/>
    </location>
</feature>
<keyword evidence="5" id="KW-1185">Reference proteome</keyword>
<evidence type="ECO:0000313" key="4">
    <source>
        <dbReference type="EMBL" id="CFX72849.1"/>
    </source>
</evidence>
<dbReference type="Pfam" id="PF07508">
    <property type="entry name" value="Recombinase"/>
    <property type="match status" value="1"/>
</dbReference>
<feature type="coiled-coil region" evidence="1">
    <location>
        <begin position="447"/>
        <end position="474"/>
    </location>
</feature>
<feature type="domain" description="Recombinase" evidence="3">
    <location>
        <begin position="186"/>
        <end position="312"/>
    </location>
</feature>
<dbReference type="SMART" id="SM00857">
    <property type="entry name" value="Resolvase"/>
    <property type="match status" value="1"/>
</dbReference>
<dbReference type="Gene3D" id="3.90.1750.20">
    <property type="entry name" value="Putative Large Serine Recombinase, Chain B, Domain 2"/>
    <property type="match status" value="1"/>
</dbReference>
<dbReference type="PANTHER" id="PTHR30461:SF23">
    <property type="entry name" value="DNA RECOMBINASE-RELATED"/>
    <property type="match status" value="1"/>
</dbReference>
<dbReference type="Proteomes" id="UP000045545">
    <property type="component" value="Unassembled WGS sequence"/>
</dbReference>
<dbReference type="InterPro" id="IPR011109">
    <property type="entry name" value="DNA_bind_recombinase_dom"/>
</dbReference>
<proteinExistence type="predicted"/>
<evidence type="ECO:0000259" key="2">
    <source>
        <dbReference type="PROSITE" id="PS51736"/>
    </source>
</evidence>
<dbReference type="InterPro" id="IPR006119">
    <property type="entry name" value="Resolv_N"/>
</dbReference>
<dbReference type="PANTHER" id="PTHR30461">
    <property type="entry name" value="DNA-INVERTASE FROM LAMBDOID PROPHAGE"/>
    <property type="match status" value="1"/>
</dbReference>
<gene>
    <name evidence="4" type="ORF">1712</name>
</gene>
<dbReference type="InterPro" id="IPR025827">
    <property type="entry name" value="Zn_ribbon_recom_dom"/>
</dbReference>
<dbReference type="Pfam" id="PF13408">
    <property type="entry name" value="Zn_ribbon_recom"/>
    <property type="match status" value="1"/>
</dbReference>
<dbReference type="GO" id="GO:0003677">
    <property type="term" value="F:DNA binding"/>
    <property type="evidence" value="ECO:0007669"/>
    <property type="project" value="InterPro"/>
</dbReference>
<sequence length="532" mass="61058">MNTARAVKVIPPKVSQISPLAVNSIAKKRVAAYARVSTDSEEQLSSYEAQVDYYTRYIKSNPEWEFVDVYTDEGISATSTKKRDGFKRMVADALDGKIDLIITKSVSRFARNTVDTLTNVRKLKDKGVEIYFEIENIYTFDSKGELMLTILSSLAQEESRSLSLNVTWGQRKRMADGKVSLPYKRFLGYEKGEDGLPQIVEAEAKIVRLIYKMFLEGKTPSGIASYLTNKGIPTPSGKQKWQHSTVKSILTNEKYKGDAILQKRFTVDFLTKKMKVNEGEVPQYYVENSHPAIIPPETFELVQEEFRRREAGGHYTSGISCFASRIVCGDCGSFYGRKVWHSGSKYENIIWRCNKKFSKKEFCTTPHLKEEQIKKAFVDAFNSLIENKAEILKNYDDIIAQITDCKRQEKEIAKIDEDCASIEVLIKKLIAENARLSLEQGEYNRRYSGYVARYNELQARRQELNNDITMLHARRNQMKAFIKELSKQERLLTEFDESLWAATLNAMVVKSDKEAVFQFKDGTELPWRLESK</sequence>
<dbReference type="RefSeq" id="WP_052729690.1">
    <property type="nucleotide sequence ID" value="NZ_CGIH01000028.1"/>
</dbReference>
<dbReference type="AlphaFoldDB" id="A0A0E4GB09"/>
<dbReference type="OrthoDB" id="9769353at2"/>
<name>A0A0E4GB09_9FIRM</name>
<dbReference type="EMBL" id="CGIH01000028">
    <property type="protein sequence ID" value="CFX72849.1"/>
    <property type="molecule type" value="Genomic_DNA"/>
</dbReference>
<evidence type="ECO:0000313" key="5">
    <source>
        <dbReference type="Proteomes" id="UP000045545"/>
    </source>
</evidence>
<dbReference type="CDD" id="cd00338">
    <property type="entry name" value="Ser_Recombinase"/>
    <property type="match status" value="1"/>
</dbReference>
<accession>A0A0E4GB09</accession>
<dbReference type="STRING" id="690567.1712"/>
<evidence type="ECO:0000259" key="3">
    <source>
        <dbReference type="PROSITE" id="PS51737"/>
    </source>
</evidence>
<dbReference type="SUPFAM" id="SSF53041">
    <property type="entry name" value="Resolvase-like"/>
    <property type="match status" value="1"/>
</dbReference>
<protein>
    <submittedName>
        <fullName evidence="4">Recombinase</fullName>
    </submittedName>
</protein>
<organism evidence="4 5">
    <name type="scientific">Syntrophomonas zehnderi OL-4</name>
    <dbReference type="NCBI Taxonomy" id="690567"/>
    <lineage>
        <taxon>Bacteria</taxon>
        <taxon>Bacillati</taxon>
        <taxon>Bacillota</taxon>
        <taxon>Clostridia</taxon>
        <taxon>Eubacteriales</taxon>
        <taxon>Syntrophomonadaceae</taxon>
        <taxon>Syntrophomonas</taxon>
    </lineage>
</organism>
<dbReference type="PROSITE" id="PS51736">
    <property type="entry name" value="RECOMBINASES_3"/>
    <property type="match status" value="1"/>
</dbReference>
<evidence type="ECO:0000256" key="1">
    <source>
        <dbReference type="SAM" id="Coils"/>
    </source>
</evidence>
<dbReference type="Pfam" id="PF00239">
    <property type="entry name" value="Resolvase"/>
    <property type="match status" value="1"/>
</dbReference>
<dbReference type="InterPro" id="IPR036162">
    <property type="entry name" value="Resolvase-like_N_sf"/>
</dbReference>
<dbReference type="InterPro" id="IPR038109">
    <property type="entry name" value="DNA_bind_recomb_sf"/>
</dbReference>
<keyword evidence="1" id="KW-0175">Coiled coil</keyword>
<dbReference type="InterPro" id="IPR050639">
    <property type="entry name" value="SSR_resolvase"/>
</dbReference>
<dbReference type="PROSITE" id="PS51737">
    <property type="entry name" value="RECOMBINASE_DNA_BIND"/>
    <property type="match status" value="1"/>
</dbReference>
<dbReference type="GO" id="GO:0000150">
    <property type="term" value="F:DNA strand exchange activity"/>
    <property type="evidence" value="ECO:0007669"/>
    <property type="project" value="InterPro"/>
</dbReference>
<reference evidence="4 5" key="1">
    <citation type="submission" date="2015-03" db="EMBL/GenBank/DDBJ databases">
        <authorList>
            <person name="Murphy D."/>
        </authorList>
    </citation>
    <scope>NUCLEOTIDE SEQUENCE [LARGE SCALE GENOMIC DNA]</scope>
    <source>
        <strain evidence="4 5">OL-4</strain>
    </source>
</reference>